<evidence type="ECO:0000256" key="1">
    <source>
        <dbReference type="SAM" id="MobiDB-lite"/>
    </source>
</evidence>
<feature type="region of interest" description="Disordered" evidence="1">
    <location>
        <begin position="362"/>
        <end position="383"/>
    </location>
</feature>
<name>A0A518EV11_9BACT</name>
<keyword evidence="2" id="KW-1133">Transmembrane helix</keyword>
<keyword evidence="2" id="KW-0812">Transmembrane</keyword>
<feature type="compositionally biased region" description="Polar residues" evidence="1">
    <location>
        <begin position="366"/>
        <end position="379"/>
    </location>
</feature>
<feature type="transmembrane region" description="Helical" evidence="2">
    <location>
        <begin position="101"/>
        <end position="124"/>
    </location>
</feature>
<organism evidence="3 4">
    <name type="scientific">Saltatorellus ferox</name>
    <dbReference type="NCBI Taxonomy" id="2528018"/>
    <lineage>
        <taxon>Bacteria</taxon>
        <taxon>Pseudomonadati</taxon>
        <taxon>Planctomycetota</taxon>
        <taxon>Planctomycetia</taxon>
        <taxon>Planctomycetia incertae sedis</taxon>
        <taxon>Saltatorellus</taxon>
    </lineage>
</organism>
<dbReference type="RefSeq" id="WP_145199685.1">
    <property type="nucleotide sequence ID" value="NZ_CP036434.1"/>
</dbReference>
<keyword evidence="2" id="KW-0472">Membrane</keyword>
<evidence type="ECO:0000313" key="4">
    <source>
        <dbReference type="Proteomes" id="UP000320390"/>
    </source>
</evidence>
<gene>
    <name evidence="3" type="ORF">Poly30_34630</name>
</gene>
<evidence type="ECO:0008006" key="5">
    <source>
        <dbReference type="Google" id="ProtNLM"/>
    </source>
</evidence>
<evidence type="ECO:0000313" key="3">
    <source>
        <dbReference type="EMBL" id="QDV07927.1"/>
    </source>
</evidence>
<reference evidence="3 4" key="1">
    <citation type="submission" date="2019-02" db="EMBL/GenBank/DDBJ databases">
        <title>Deep-cultivation of Planctomycetes and their phenomic and genomic characterization uncovers novel biology.</title>
        <authorList>
            <person name="Wiegand S."/>
            <person name="Jogler M."/>
            <person name="Boedeker C."/>
            <person name="Pinto D."/>
            <person name="Vollmers J."/>
            <person name="Rivas-Marin E."/>
            <person name="Kohn T."/>
            <person name="Peeters S.H."/>
            <person name="Heuer A."/>
            <person name="Rast P."/>
            <person name="Oberbeckmann S."/>
            <person name="Bunk B."/>
            <person name="Jeske O."/>
            <person name="Meyerdierks A."/>
            <person name="Storesund J.E."/>
            <person name="Kallscheuer N."/>
            <person name="Luecker S."/>
            <person name="Lage O.M."/>
            <person name="Pohl T."/>
            <person name="Merkel B.J."/>
            <person name="Hornburger P."/>
            <person name="Mueller R.-W."/>
            <person name="Bruemmer F."/>
            <person name="Labrenz M."/>
            <person name="Spormann A.M."/>
            <person name="Op den Camp H."/>
            <person name="Overmann J."/>
            <person name="Amann R."/>
            <person name="Jetten M.S.M."/>
            <person name="Mascher T."/>
            <person name="Medema M.H."/>
            <person name="Devos D.P."/>
            <person name="Kaster A.-K."/>
            <person name="Ovreas L."/>
            <person name="Rohde M."/>
            <person name="Galperin M.Y."/>
            <person name="Jogler C."/>
        </authorList>
    </citation>
    <scope>NUCLEOTIDE SEQUENCE [LARGE SCALE GENOMIC DNA]</scope>
    <source>
        <strain evidence="3 4">Poly30</strain>
    </source>
</reference>
<dbReference type="EMBL" id="CP036434">
    <property type="protein sequence ID" value="QDV07927.1"/>
    <property type="molecule type" value="Genomic_DNA"/>
</dbReference>
<dbReference type="AlphaFoldDB" id="A0A518EV11"/>
<accession>A0A518EV11</accession>
<dbReference type="Proteomes" id="UP000320390">
    <property type="component" value="Chromosome"/>
</dbReference>
<sequence length="606" mass="64599">MTAARLRGCRAYRGPLDEIFDGLASMETRHAVEAHAETCSVCAVELRASQGVRRWIDSSPEAEPHAEAEEAFVRDVFGRIDAMESGSPPTRESIGKRSWTWRLVTAATVTAATVAAAAALLLLMRPEKRALEPSSSTDIPDAISARTEVPVAVRQAAVEQTLPDPAPVDLAALEAALRGLTADSIRPEADLRTRVGLAPITERFGFDAAQRGARAVLTNVDRVELHPVAARLLGPRADLRDRRLLLRTLSTTGLAGALALAERGPSGLVCLWDLAASDSPDDEELRLLAVRALKFRSEAGEDPLPSPLDPTRHPAVAAELIAASGEGAAARLLDLFLADGREEWMNAWLTTSERDRALAAVLRGQPTRNQPRNQPSGQRSGRAGDQTLRKLLAIEAAHHAPGLDFVIQALECGERSAAATLASLPGRAPAAALLVASCAGHLSSEIEDLAWSSLATAQPYALLDLMLESHGAVQDPAATVISSLALILEACPDARRVLVLAGLEPELTEADRTRALSLAFDADADVEWGTLLDASTRARLRELTASGEAPLAAASWMACDRLGELPPEADPDILRALARKSTGSVRHLRVTRAIEKARSRSSNRSL</sequence>
<proteinExistence type="predicted"/>
<protein>
    <recommendedName>
        <fullName evidence="5">Zinc-finger domain-containing protein</fullName>
    </recommendedName>
</protein>
<keyword evidence="4" id="KW-1185">Reference proteome</keyword>
<evidence type="ECO:0000256" key="2">
    <source>
        <dbReference type="SAM" id="Phobius"/>
    </source>
</evidence>